<dbReference type="Pfam" id="PF20399">
    <property type="entry name" value="PH_20"/>
    <property type="match status" value="1"/>
</dbReference>
<feature type="region of interest" description="Disordered" evidence="2">
    <location>
        <begin position="597"/>
        <end position="723"/>
    </location>
</feature>
<evidence type="ECO:0000313" key="4">
    <source>
        <dbReference type="EMBL" id="OJJ82871.1"/>
    </source>
</evidence>
<reference evidence="5" key="1">
    <citation type="journal article" date="2017" name="Genome Biol.">
        <title>Comparative genomics reveals high biological diversity and specific adaptations in the industrially and medically important fungal genus Aspergillus.</title>
        <authorList>
            <person name="de Vries R.P."/>
            <person name="Riley R."/>
            <person name="Wiebenga A."/>
            <person name="Aguilar-Osorio G."/>
            <person name="Amillis S."/>
            <person name="Uchima C.A."/>
            <person name="Anderluh G."/>
            <person name="Asadollahi M."/>
            <person name="Askin M."/>
            <person name="Barry K."/>
            <person name="Battaglia E."/>
            <person name="Bayram O."/>
            <person name="Benocci T."/>
            <person name="Braus-Stromeyer S.A."/>
            <person name="Caldana C."/>
            <person name="Canovas D."/>
            <person name="Cerqueira G.C."/>
            <person name="Chen F."/>
            <person name="Chen W."/>
            <person name="Choi C."/>
            <person name="Clum A."/>
            <person name="Dos Santos R.A."/>
            <person name="Damasio A.R."/>
            <person name="Diallinas G."/>
            <person name="Emri T."/>
            <person name="Fekete E."/>
            <person name="Flipphi M."/>
            <person name="Freyberg S."/>
            <person name="Gallo A."/>
            <person name="Gournas C."/>
            <person name="Habgood R."/>
            <person name="Hainaut M."/>
            <person name="Harispe M.L."/>
            <person name="Henrissat B."/>
            <person name="Hilden K.S."/>
            <person name="Hope R."/>
            <person name="Hossain A."/>
            <person name="Karabika E."/>
            <person name="Karaffa L."/>
            <person name="Karanyi Z."/>
            <person name="Krasevec N."/>
            <person name="Kuo A."/>
            <person name="Kusch H."/>
            <person name="LaButti K."/>
            <person name="Lagendijk E.L."/>
            <person name="Lapidus A."/>
            <person name="Levasseur A."/>
            <person name="Lindquist E."/>
            <person name="Lipzen A."/>
            <person name="Logrieco A.F."/>
            <person name="MacCabe A."/>
            <person name="Maekelae M.R."/>
            <person name="Malavazi I."/>
            <person name="Melin P."/>
            <person name="Meyer V."/>
            <person name="Mielnichuk N."/>
            <person name="Miskei M."/>
            <person name="Molnar A.P."/>
            <person name="Mule G."/>
            <person name="Ngan C.Y."/>
            <person name="Orejas M."/>
            <person name="Orosz E."/>
            <person name="Ouedraogo J.P."/>
            <person name="Overkamp K.M."/>
            <person name="Park H.-S."/>
            <person name="Perrone G."/>
            <person name="Piumi F."/>
            <person name="Punt P.J."/>
            <person name="Ram A.F."/>
            <person name="Ramon A."/>
            <person name="Rauscher S."/>
            <person name="Record E."/>
            <person name="Riano-Pachon D.M."/>
            <person name="Robert V."/>
            <person name="Roehrig J."/>
            <person name="Ruller R."/>
            <person name="Salamov A."/>
            <person name="Salih N.S."/>
            <person name="Samson R.A."/>
            <person name="Sandor E."/>
            <person name="Sanguinetti M."/>
            <person name="Schuetze T."/>
            <person name="Sepcic K."/>
            <person name="Shelest E."/>
            <person name="Sherlock G."/>
            <person name="Sophianopoulou V."/>
            <person name="Squina F.M."/>
            <person name="Sun H."/>
            <person name="Susca A."/>
            <person name="Todd R.B."/>
            <person name="Tsang A."/>
            <person name="Unkles S.E."/>
            <person name="van de Wiele N."/>
            <person name="van Rossen-Uffink D."/>
            <person name="Oliveira J.V."/>
            <person name="Vesth T.C."/>
            <person name="Visser J."/>
            <person name="Yu J.-H."/>
            <person name="Zhou M."/>
            <person name="Andersen M.R."/>
            <person name="Archer D.B."/>
            <person name="Baker S.E."/>
            <person name="Benoit I."/>
            <person name="Brakhage A.A."/>
            <person name="Braus G.H."/>
            <person name="Fischer R."/>
            <person name="Frisvad J.C."/>
            <person name="Goldman G.H."/>
            <person name="Houbraken J."/>
            <person name="Oakley B."/>
            <person name="Pocsi I."/>
            <person name="Scazzocchio C."/>
            <person name="Seiboth B."/>
            <person name="vanKuyk P.A."/>
            <person name="Wortman J."/>
            <person name="Dyer P.S."/>
            <person name="Grigoriev I.V."/>
        </authorList>
    </citation>
    <scope>NUCLEOTIDE SEQUENCE [LARGE SCALE GENOMIC DNA]</scope>
    <source>
        <strain evidence="5">CBS 516.65</strain>
    </source>
</reference>
<evidence type="ECO:0000256" key="2">
    <source>
        <dbReference type="SAM" id="MobiDB-lite"/>
    </source>
</evidence>
<feature type="compositionally biased region" description="Polar residues" evidence="2">
    <location>
        <begin position="776"/>
        <end position="795"/>
    </location>
</feature>
<feature type="region of interest" description="Disordered" evidence="2">
    <location>
        <begin position="125"/>
        <end position="184"/>
    </location>
</feature>
<organism evidence="4 5">
    <name type="scientific">Aspergillus glaucus CBS 516.65</name>
    <dbReference type="NCBI Taxonomy" id="1160497"/>
    <lineage>
        <taxon>Eukaryota</taxon>
        <taxon>Fungi</taxon>
        <taxon>Dikarya</taxon>
        <taxon>Ascomycota</taxon>
        <taxon>Pezizomycotina</taxon>
        <taxon>Eurotiomycetes</taxon>
        <taxon>Eurotiomycetidae</taxon>
        <taxon>Eurotiales</taxon>
        <taxon>Aspergillaceae</taxon>
        <taxon>Aspergillus</taxon>
        <taxon>Aspergillus subgen. Aspergillus</taxon>
    </lineage>
</organism>
<gene>
    <name evidence="4" type="ORF">ASPGLDRAFT_67724</name>
</gene>
<dbReference type="InterPro" id="IPR011993">
    <property type="entry name" value="PH-like_dom_sf"/>
</dbReference>
<evidence type="ECO:0000259" key="3">
    <source>
        <dbReference type="PROSITE" id="PS50003"/>
    </source>
</evidence>
<feature type="compositionally biased region" description="Polar residues" evidence="2">
    <location>
        <begin position="49"/>
        <end position="59"/>
    </location>
</feature>
<dbReference type="PANTHER" id="PTHR31941:SF16">
    <property type="entry name" value="PHOSPHATIDYLINOSITOL 4,5-BISPHOSPHATE-BINDING PROTEIN SLM1-RELATED"/>
    <property type="match status" value="1"/>
</dbReference>
<feature type="region of interest" description="Disordered" evidence="2">
    <location>
        <begin position="748"/>
        <end position="859"/>
    </location>
</feature>
<feature type="compositionally biased region" description="Low complexity" evidence="2">
    <location>
        <begin position="125"/>
        <end position="143"/>
    </location>
</feature>
<dbReference type="EMBL" id="KV878901">
    <property type="protein sequence ID" value="OJJ82871.1"/>
    <property type="molecule type" value="Genomic_DNA"/>
</dbReference>
<evidence type="ECO:0000256" key="1">
    <source>
        <dbReference type="ARBA" id="ARBA00022553"/>
    </source>
</evidence>
<dbReference type="AlphaFoldDB" id="A0A1L9VG00"/>
<dbReference type="CDD" id="cd13311">
    <property type="entry name" value="PH_Slm1"/>
    <property type="match status" value="1"/>
</dbReference>
<dbReference type="STRING" id="1160497.A0A1L9VG00"/>
<feature type="compositionally biased region" description="Basic and acidic residues" evidence="2">
    <location>
        <begin position="847"/>
        <end position="857"/>
    </location>
</feature>
<dbReference type="Proteomes" id="UP000184300">
    <property type="component" value="Unassembled WGS sequence"/>
</dbReference>
<feature type="compositionally biased region" description="Polar residues" evidence="2">
    <location>
        <begin position="706"/>
        <end position="721"/>
    </location>
</feature>
<dbReference type="InterPro" id="IPR043453">
    <property type="entry name" value="Slm1_PH"/>
</dbReference>
<dbReference type="PROSITE" id="PS50003">
    <property type="entry name" value="PH_DOMAIN"/>
    <property type="match status" value="1"/>
</dbReference>
<dbReference type="VEuPathDB" id="FungiDB:ASPGLDRAFT_67724"/>
<dbReference type="SUPFAM" id="SSF50729">
    <property type="entry name" value="PH domain-like"/>
    <property type="match status" value="1"/>
</dbReference>
<dbReference type="GeneID" id="34465442"/>
<keyword evidence="1" id="KW-0597">Phosphoprotein</keyword>
<dbReference type="InterPro" id="IPR046868">
    <property type="entry name" value="BAR_4"/>
</dbReference>
<feature type="domain" description="PH" evidence="3">
    <location>
        <begin position="472"/>
        <end position="577"/>
    </location>
</feature>
<feature type="compositionally biased region" description="Low complexity" evidence="2">
    <location>
        <begin position="899"/>
        <end position="913"/>
    </location>
</feature>
<sequence length="934" mass="101679">MAMAARPPSPLVQDAYGPIPQQPNSNAANFNNNGATHPDAVALSRGYGSRSNSRPNSFVASSTASNVAHGALLDPPSIAGAAGSRYSLPPYPQYHHNPRFHEDFDAASQRGSVILEGPSAVQAAAAATPGVQRSVSQMSQSRSATPTRTSTLKKRASLTKRGSMRRSGSKKSMRAGSVRSLDRERYGADGVDDINSAFAVPIPTDGNPTESLANRFQSWRKILKDLIIFFKEIQKSYEMRSKLFLSASNVINNSTMPPSFLKSGGIADATEILRDFHRQGYLEANKAAEVESEVVNQLMSLRNDLHKKIKEIKGLTSDFKNTVEKEVDGTRKSVRNLHDALDVVDSDPAAASGRGDPFIVRLNVDRQIEKQIEEENYLHRAYLNLENSGRELESIVVSEIQKAYNAYASVLKREADEAYDTVEKLRAGPIGMPQDHEWNSFISSTDDMVDPRVPLRNVENITYPGRDHPAAAEVRSGMLERKSKYLKSYTPGWYVLSPTHLHEFKSADLVASQTPMMSLYLPEQKLGQHSEPGSSSYKFMLKGRQTGTMHRGHSWVFRAETHETMMSWFEDIGSLISKTGEARNAFVRRHVRSVSGNSITISGSSDVMEDEEDEADRTPYSSEAALMNVERPTSQPRQPGGRFPSDVHIDRHLQVPLSPSSGESSGDRDLLAVVGSSGPNRSTSPLDGYDNRLSVVSDRDGDAGSTARSSIIQGGNDNSSLGAGRIERHDSYYGEWIGPAAFAARQQQQAQYKAYNPASSQNEQGMLQPDNERRPLSSSDPNLLASTGSTHSQDPSGFRRRRESASTAPTTTNVTNVTDHTNNTLPTSIDEPSIIGAGDLAGPHRRQPADETLKEDPTSASIKMDGVSVADFPKRGLSPGRTTSNQFNPSAVGEELKPTTTAATGTTGTTGRTKGSVSTLELKIPGHYPPHVTA</sequence>
<dbReference type="InterPro" id="IPR046869">
    <property type="entry name" value="SLM1/RGC1-like_PH"/>
</dbReference>
<dbReference type="Pfam" id="PF20400">
    <property type="entry name" value="BAR_4"/>
    <property type="match status" value="1"/>
</dbReference>
<feature type="compositionally biased region" description="Polar residues" evidence="2">
    <location>
        <begin position="880"/>
        <end position="889"/>
    </location>
</feature>
<name>A0A1L9VG00_ASPGL</name>
<protein>
    <recommendedName>
        <fullName evidence="3">PH domain-containing protein</fullName>
    </recommendedName>
</protein>
<dbReference type="RefSeq" id="XP_022399569.1">
    <property type="nucleotide sequence ID" value="XM_022549182.1"/>
</dbReference>
<feature type="region of interest" description="Disordered" evidence="2">
    <location>
        <begin position="1"/>
        <end position="59"/>
    </location>
</feature>
<evidence type="ECO:0000313" key="5">
    <source>
        <dbReference type="Proteomes" id="UP000184300"/>
    </source>
</evidence>
<dbReference type="InterPro" id="IPR001849">
    <property type="entry name" value="PH_domain"/>
</dbReference>
<proteinExistence type="predicted"/>
<dbReference type="Gene3D" id="2.30.29.30">
    <property type="entry name" value="Pleckstrin-homology domain (PH domain)/Phosphotyrosine-binding domain (PTB)"/>
    <property type="match status" value="1"/>
</dbReference>
<feature type="compositionally biased region" description="Low complexity" evidence="2">
    <location>
        <begin position="24"/>
        <end position="35"/>
    </location>
</feature>
<dbReference type="OrthoDB" id="5598057at2759"/>
<dbReference type="PANTHER" id="PTHR31941">
    <property type="entry name" value="CYTOSKELETAL SIGNALING PROTEIN SLM1"/>
    <property type="match status" value="1"/>
</dbReference>
<feature type="region of interest" description="Disordered" evidence="2">
    <location>
        <begin position="875"/>
        <end position="934"/>
    </location>
</feature>
<feature type="compositionally biased region" description="Basic residues" evidence="2">
    <location>
        <begin position="151"/>
        <end position="173"/>
    </location>
</feature>
<dbReference type="SMART" id="SM00233">
    <property type="entry name" value="PH"/>
    <property type="match status" value="1"/>
</dbReference>
<accession>A0A1L9VG00</accession>
<feature type="compositionally biased region" description="Low complexity" evidence="2">
    <location>
        <begin position="810"/>
        <end position="824"/>
    </location>
</feature>
<keyword evidence="5" id="KW-1185">Reference proteome</keyword>